<gene>
    <name evidence="2" type="ORF">HAX54_035641</name>
</gene>
<feature type="compositionally biased region" description="Low complexity" evidence="1">
    <location>
        <begin position="511"/>
        <end position="521"/>
    </location>
</feature>
<evidence type="ECO:0000256" key="1">
    <source>
        <dbReference type="SAM" id="MobiDB-lite"/>
    </source>
</evidence>
<evidence type="ECO:0000313" key="3">
    <source>
        <dbReference type="Proteomes" id="UP000823775"/>
    </source>
</evidence>
<protein>
    <submittedName>
        <fullName evidence="2">Uncharacterized protein</fullName>
    </submittedName>
</protein>
<name>A0ABS8SFU7_DATST</name>
<organism evidence="2 3">
    <name type="scientific">Datura stramonium</name>
    <name type="common">Jimsonweed</name>
    <name type="synonym">Common thornapple</name>
    <dbReference type="NCBI Taxonomy" id="4076"/>
    <lineage>
        <taxon>Eukaryota</taxon>
        <taxon>Viridiplantae</taxon>
        <taxon>Streptophyta</taxon>
        <taxon>Embryophyta</taxon>
        <taxon>Tracheophyta</taxon>
        <taxon>Spermatophyta</taxon>
        <taxon>Magnoliopsida</taxon>
        <taxon>eudicotyledons</taxon>
        <taxon>Gunneridae</taxon>
        <taxon>Pentapetalae</taxon>
        <taxon>asterids</taxon>
        <taxon>lamiids</taxon>
        <taxon>Solanales</taxon>
        <taxon>Solanaceae</taxon>
        <taxon>Solanoideae</taxon>
        <taxon>Datureae</taxon>
        <taxon>Datura</taxon>
    </lineage>
</organism>
<feature type="region of interest" description="Disordered" evidence="1">
    <location>
        <begin position="148"/>
        <end position="317"/>
    </location>
</feature>
<evidence type="ECO:0000313" key="2">
    <source>
        <dbReference type="EMBL" id="MCD7457637.1"/>
    </source>
</evidence>
<keyword evidence="3" id="KW-1185">Reference proteome</keyword>
<feature type="compositionally biased region" description="Basic and acidic residues" evidence="1">
    <location>
        <begin position="148"/>
        <end position="175"/>
    </location>
</feature>
<reference evidence="2 3" key="1">
    <citation type="journal article" date="2021" name="BMC Genomics">
        <title>Datura genome reveals duplications of psychoactive alkaloid biosynthetic genes and high mutation rate following tissue culture.</title>
        <authorList>
            <person name="Rajewski A."/>
            <person name="Carter-House D."/>
            <person name="Stajich J."/>
            <person name="Litt A."/>
        </authorList>
    </citation>
    <scope>NUCLEOTIDE SEQUENCE [LARGE SCALE GENOMIC DNA]</scope>
    <source>
        <strain evidence="2">AR-01</strain>
    </source>
</reference>
<comment type="caution">
    <text evidence="2">The sequence shown here is derived from an EMBL/GenBank/DDBJ whole genome shotgun (WGS) entry which is preliminary data.</text>
</comment>
<feature type="region of interest" description="Disordered" evidence="1">
    <location>
        <begin position="504"/>
        <end position="539"/>
    </location>
</feature>
<proteinExistence type="predicted"/>
<feature type="compositionally biased region" description="Basic and acidic residues" evidence="1">
    <location>
        <begin position="207"/>
        <end position="217"/>
    </location>
</feature>
<dbReference type="PANTHER" id="PTHR31008:SF22">
    <property type="entry name" value="ERECT PANICAL 2"/>
    <property type="match status" value="1"/>
</dbReference>
<feature type="compositionally biased region" description="Acidic residues" evidence="1">
    <location>
        <begin position="407"/>
        <end position="428"/>
    </location>
</feature>
<dbReference type="PANTHER" id="PTHR31008">
    <property type="entry name" value="COP1-INTERACTING PROTEIN-RELATED"/>
    <property type="match status" value="1"/>
</dbReference>
<dbReference type="EMBL" id="JACEIK010000467">
    <property type="protein sequence ID" value="MCD7457637.1"/>
    <property type="molecule type" value="Genomic_DNA"/>
</dbReference>
<sequence length="669" mass="75327">MAKEKLDSFFIPSAQQFQRVRQSKGNQELNDELKIKANELEKLFAEHKLRNPPPGNQSNSSTRRSRHGYMQSWPSATSSYKNLPEIDNAFVGQVFDNDAFRKPAVGMNLHKFADHELIGFAGSPGKFYEMYMQKRDAKIREEWNSKGAEKEAKLKAMEDSLEKSTAEMKTMERRRSFNSSSICSRDQKQSVVFQQSDDREDMPEFMNQKRNDERRSSSETSSEEVSKRTTPRKKQHLPIKTSSKPRNIVASVPRFPMKVSSGPSSQRKSQRESPLARSVPNLSYMRKENAEPYSPAGKTTTRSHYSRSKLLHSQSLRKSSALNPEGVILAPLKFDKDKIEQSPKCVISAPLKSVKDKMRQSLSDKFSNISDTKTILKKGKDADFSSRGGLPKTRGSKFAARCVHNDDDDVDDMELDSEYSEGRDDDDFENMRSAVAENFDNGTPRPSHEMEKVNSGSGNRHLRRSFSQVCYASEAGYSPCSVPSNFLNTPVSQTHQYPFPYPHEMSDVDSSDSTVGSPGSSHFLSPTQTDGAARTRKKWGTAAQNPINIVRSSQSLSRKEKTRGFKRLLKSGRKNPGTDSLVRDWIAATTSKGDDCTRNGRDSRHRSGDGLYEDVLFNERVQSLHSCIPAPPANFKLRENDLSGSLIKAPRSFFSLSSFRSKGKDSKPR</sequence>
<dbReference type="Proteomes" id="UP000823775">
    <property type="component" value="Unassembled WGS sequence"/>
</dbReference>
<feature type="region of interest" description="Disordered" evidence="1">
    <location>
        <begin position="407"/>
        <end position="460"/>
    </location>
</feature>
<accession>A0ABS8SFU7</accession>
<feature type="compositionally biased region" description="Polar residues" evidence="1">
    <location>
        <begin position="177"/>
        <end position="195"/>
    </location>
</feature>
<feature type="region of interest" description="Disordered" evidence="1">
    <location>
        <begin position="44"/>
        <end position="73"/>
    </location>
</feature>